<keyword evidence="4 5" id="KW-0472">Membrane</keyword>
<evidence type="ECO:0000256" key="3">
    <source>
        <dbReference type="ARBA" id="ARBA00022989"/>
    </source>
</evidence>
<feature type="transmembrane region" description="Helical" evidence="5">
    <location>
        <begin position="202"/>
        <end position="224"/>
    </location>
</feature>
<evidence type="ECO:0000313" key="6">
    <source>
        <dbReference type="EMBL" id="SHO76765.1"/>
    </source>
</evidence>
<feature type="transmembrane region" description="Helical" evidence="5">
    <location>
        <begin position="6"/>
        <end position="32"/>
    </location>
</feature>
<feature type="transmembrane region" description="Helical" evidence="5">
    <location>
        <begin position="372"/>
        <end position="390"/>
    </location>
</feature>
<reference evidence="7" key="1">
    <citation type="journal article" date="2017" name="Nucleic Acids Res.">
        <title>Proteogenomics produces comprehensive and highly accurate protein-coding gene annotation in a complete genome assembly of Malassezia sympodialis.</title>
        <authorList>
            <person name="Zhu Y."/>
            <person name="Engstroem P.G."/>
            <person name="Tellgren-Roth C."/>
            <person name="Baudo C.D."/>
            <person name="Kennell J.C."/>
            <person name="Sun S."/>
            <person name="Billmyre R.B."/>
            <person name="Schroeder M.S."/>
            <person name="Andersson A."/>
            <person name="Holm T."/>
            <person name="Sigurgeirsson B."/>
            <person name="Wu G."/>
            <person name="Sankaranarayanan S.R."/>
            <person name="Siddharthan R."/>
            <person name="Sanyal K."/>
            <person name="Lundeberg J."/>
            <person name="Nystedt B."/>
            <person name="Boekhout T."/>
            <person name="Dawson T.L. Jr."/>
            <person name="Heitman J."/>
            <person name="Scheynius A."/>
            <person name="Lehtioe J."/>
        </authorList>
    </citation>
    <scope>NUCLEOTIDE SEQUENCE [LARGE SCALE GENOMIC DNA]</scope>
    <source>
        <strain evidence="7">ATCC 42132</strain>
    </source>
</reference>
<keyword evidence="2 5" id="KW-0812">Transmembrane</keyword>
<dbReference type="InterPro" id="IPR018108">
    <property type="entry name" value="MCP_transmembrane"/>
</dbReference>
<evidence type="ECO:0000256" key="4">
    <source>
        <dbReference type="ARBA" id="ARBA00023136"/>
    </source>
</evidence>
<organism evidence="6 7">
    <name type="scientific">Malassezia sympodialis (strain ATCC 42132)</name>
    <name type="common">Atopic eczema-associated yeast</name>
    <dbReference type="NCBI Taxonomy" id="1230383"/>
    <lineage>
        <taxon>Eukaryota</taxon>
        <taxon>Fungi</taxon>
        <taxon>Dikarya</taxon>
        <taxon>Basidiomycota</taxon>
        <taxon>Ustilaginomycotina</taxon>
        <taxon>Malasseziomycetes</taxon>
        <taxon>Malasseziales</taxon>
        <taxon>Malasseziaceae</taxon>
        <taxon>Malassezia</taxon>
    </lineage>
</organism>
<dbReference type="OrthoDB" id="21292at2759"/>
<feature type="transmembrane region" description="Helical" evidence="5">
    <location>
        <begin position="145"/>
        <end position="164"/>
    </location>
</feature>
<evidence type="ECO:0000256" key="5">
    <source>
        <dbReference type="SAM" id="Phobius"/>
    </source>
</evidence>
<sequence length="392" mass="44070">MLQQGSVGLVFAFVVFSITLLFEIAIAIGIILPVTNALTRLRANFLPRAVSLDSVMEDGRGPEPERTNIFTRLIPWRHEKSSKIGPVVPGLWAMMQRIRRLEGWRGLFKGATPMGILMIVSVLIVASRVDFSYMSSGHLKPSGEIHPIGDFMLSIITYLAAFPFELLMRRTMAHPAFVNWQRPRTALRQVLSPKEVLQPWRLYMIPGLVPAVLLRNVILIRLTLLMRHLLVPAFDRLKNVAPADPKDDVFEGPTSALYQISTMGMLTFLLWVGVVACVCTVLDCVLVRLMIQYDQSTTMSAPAPHNHQAQVDAEPMSASEQQLTQEPVLSLRYCFNADNTSLNYFVTPQVEPYAGLFDCIQKMYREEGPESLFRGMLYTFLGFAFVVFSSEA</sequence>
<keyword evidence="7" id="KW-1185">Reference proteome</keyword>
<feature type="transmembrane region" description="Helical" evidence="5">
    <location>
        <begin position="106"/>
        <end position="125"/>
    </location>
</feature>
<proteinExistence type="predicted"/>
<keyword evidence="3 5" id="KW-1133">Transmembrane helix</keyword>
<evidence type="ECO:0000256" key="2">
    <source>
        <dbReference type="ARBA" id="ARBA00022692"/>
    </source>
</evidence>
<gene>
    <name evidence="6" type="ORF">MSYG_1104</name>
</gene>
<dbReference type="InterPro" id="IPR023395">
    <property type="entry name" value="MCP_dom_sf"/>
</dbReference>
<dbReference type="AlphaFoldDB" id="A0A1M8A2U7"/>
<dbReference type="GO" id="GO:0016020">
    <property type="term" value="C:membrane"/>
    <property type="evidence" value="ECO:0007669"/>
    <property type="project" value="UniProtKB-SubCell"/>
</dbReference>
<dbReference type="VEuPathDB" id="FungiDB:MSYG_1104"/>
<protein>
    <submittedName>
        <fullName evidence="6">Uncharacterized protein</fullName>
    </submittedName>
</protein>
<evidence type="ECO:0000256" key="1">
    <source>
        <dbReference type="ARBA" id="ARBA00004141"/>
    </source>
</evidence>
<accession>A0A1M8A2U7</accession>
<name>A0A1M8A2U7_MALS4</name>
<dbReference type="Pfam" id="PF00153">
    <property type="entry name" value="Mito_carr"/>
    <property type="match status" value="1"/>
</dbReference>
<evidence type="ECO:0000313" key="7">
    <source>
        <dbReference type="Proteomes" id="UP000186303"/>
    </source>
</evidence>
<dbReference type="STRING" id="1230383.A0A1M8A2U7"/>
<dbReference type="SUPFAM" id="SSF103506">
    <property type="entry name" value="Mitochondrial carrier"/>
    <property type="match status" value="1"/>
</dbReference>
<dbReference type="Gene3D" id="1.50.40.10">
    <property type="entry name" value="Mitochondrial carrier domain"/>
    <property type="match status" value="2"/>
</dbReference>
<comment type="subcellular location">
    <subcellularLocation>
        <location evidence="1">Membrane</location>
        <topology evidence="1">Multi-pass membrane protein</topology>
    </subcellularLocation>
</comment>
<dbReference type="Proteomes" id="UP000186303">
    <property type="component" value="Chromosome 2"/>
</dbReference>
<dbReference type="OMA" id="ITTPHRL"/>
<feature type="transmembrane region" description="Helical" evidence="5">
    <location>
        <begin position="268"/>
        <end position="291"/>
    </location>
</feature>
<dbReference type="EMBL" id="LT671822">
    <property type="protein sequence ID" value="SHO76765.1"/>
    <property type="molecule type" value="Genomic_DNA"/>
</dbReference>